<keyword evidence="4" id="KW-1185">Reference proteome</keyword>
<dbReference type="Proteomes" id="UP000018208">
    <property type="component" value="Unassembled WGS sequence"/>
</dbReference>
<accession>V6LBH7</accession>
<dbReference type="Gene3D" id="1.10.10.60">
    <property type="entry name" value="Homeodomain-like"/>
    <property type="match status" value="2"/>
</dbReference>
<dbReference type="InterPro" id="IPR009057">
    <property type="entry name" value="Homeodomain-like_sf"/>
</dbReference>
<dbReference type="InterPro" id="IPR001005">
    <property type="entry name" value="SANT/Myb"/>
</dbReference>
<reference evidence="2 3" key="1">
    <citation type="journal article" date="2014" name="PLoS Genet.">
        <title>The Genome of Spironucleus salmonicida Highlights a Fish Pathogen Adapted to Fluctuating Environments.</title>
        <authorList>
            <person name="Xu F."/>
            <person name="Jerlstrom-Hultqvist J."/>
            <person name="Einarsson E."/>
            <person name="Astvaldsson A."/>
            <person name="Svard S.G."/>
            <person name="Andersson J.O."/>
        </authorList>
    </citation>
    <scope>NUCLEOTIDE SEQUENCE</scope>
    <source>
        <strain evidence="3">ATCC 50377</strain>
    </source>
</reference>
<proteinExistence type="predicted"/>
<dbReference type="SMART" id="SM00717">
    <property type="entry name" value="SANT"/>
    <property type="match status" value="2"/>
</dbReference>
<evidence type="ECO:0000313" key="2">
    <source>
        <dbReference type="EMBL" id="EST41603.1"/>
    </source>
</evidence>
<name>V6LBH7_9EUKA</name>
<feature type="domain" description="Myb-like" evidence="1">
    <location>
        <begin position="5"/>
        <end position="58"/>
    </location>
</feature>
<evidence type="ECO:0000313" key="4">
    <source>
        <dbReference type="Proteomes" id="UP000018208"/>
    </source>
</evidence>
<dbReference type="AlphaFoldDB" id="V6LBH7"/>
<dbReference type="OrthoDB" id="2143914at2759"/>
<evidence type="ECO:0000259" key="1">
    <source>
        <dbReference type="SMART" id="SM00717"/>
    </source>
</evidence>
<sequence length="179" mass="20389">MSQKQYFKWTSTEQALVMQIIQEQLQTGGKINWKHVGDLMQTKTSRQCYDFYTIHKDKKQAKRHYWLPQETDTLLTAATKHNKNWTEIQKLYFPNFSVSQLRNKHNNIILKLVGSSMESNISVRSEGVEANFQLDGIGGEIFTRSRASSLLAGGTLGFQLLEGGDSDDGAASMLDFQFM</sequence>
<feature type="domain" description="Myb-like" evidence="1">
    <location>
        <begin position="62"/>
        <end position="111"/>
    </location>
</feature>
<evidence type="ECO:0000313" key="3">
    <source>
        <dbReference type="EMBL" id="KAH0569614.1"/>
    </source>
</evidence>
<organism evidence="2">
    <name type="scientific">Spironucleus salmonicida</name>
    <dbReference type="NCBI Taxonomy" id="348837"/>
    <lineage>
        <taxon>Eukaryota</taxon>
        <taxon>Metamonada</taxon>
        <taxon>Diplomonadida</taxon>
        <taxon>Hexamitidae</taxon>
        <taxon>Hexamitinae</taxon>
        <taxon>Spironucleus</taxon>
    </lineage>
</organism>
<dbReference type="EMBL" id="AUWU02000009">
    <property type="protein sequence ID" value="KAH0569614.1"/>
    <property type="molecule type" value="Genomic_DNA"/>
</dbReference>
<dbReference type="SUPFAM" id="SSF46689">
    <property type="entry name" value="Homeodomain-like"/>
    <property type="match status" value="1"/>
</dbReference>
<dbReference type="CDD" id="cd00167">
    <property type="entry name" value="SANT"/>
    <property type="match status" value="1"/>
</dbReference>
<protein>
    <recommendedName>
        <fullName evidence="1">Myb-like domain-containing protein</fullName>
    </recommendedName>
</protein>
<reference evidence="3" key="2">
    <citation type="submission" date="2020-12" db="EMBL/GenBank/DDBJ databases">
        <title>New Spironucleus salmonicida genome in near-complete chromosomes.</title>
        <authorList>
            <person name="Xu F."/>
            <person name="Kurt Z."/>
            <person name="Jimenez-Gonzalez A."/>
            <person name="Astvaldsson A."/>
            <person name="Andersson J.O."/>
            <person name="Svard S.G."/>
        </authorList>
    </citation>
    <scope>NUCLEOTIDE SEQUENCE</scope>
    <source>
        <strain evidence="3">ATCC 50377</strain>
    </source>
</reference>
<gene>
    <name evidence="2" type="ORF">SS50377_18948</name>
    <name evidence="3" type="ORF">SS50377_28570</name>
</gene>
<dbReference type="EMBL" id="KI546169">
    <property type="protein sequence ID" value="EST41603.1"/>
    <property type="molecule type" value="Genomic_DNA"/>
</dbReference>
<dbReference type="VEuPathDB" id="GiardiaDB:SS50377_28570"/>